<keyword evidence="9 11" id="KW-0012">Acyltransferase</keyword>
<evidence type="ECO:0000313" key="13">
    <source>
        <dbReference type="Proteomes" id="UP001525857"/>
    </source>
</evidence>
<dbReference type="CDD" id="cd03354">
    <property type="entry name" value="LbH_SAT"/>
    <property type="match status" value="1"/>
</dbReference>
<dbReference type="InterPro" id="IPR053376">
    <property type="entry name" value="Serine_acetyltransferase"/>
</dbReference>
<dbReference type="InterPro" id="IPR042122">
    <property type="entry name" value="Ser_AcTrfase_N_sf"/>
</dbReference>
<evidence type="ECO:0000256" key="11">
    <source>
        <dbReference type="PIRNR" id="PIRNR000441"/>
    </source>
</evidence>
<protein>
    <recommendedName>
        <fullName evidence="4 11">Serine acetyltransferase</fullName>
        <ecNumber evidence="3 11">2.3.1.30</ecNumber>
    </recommendedName>
</protein>
<evidence type="ECO:0000256" key="3">
    <source>
        <dbReference type="ARBA" id="ARBA00013266"/>
    </source>
</evidence>
<dbReference type="Gene3D" id="2.160.10.10">
    <property type="entry name" value="Hexapeptide repeat proteins"/>
    <property type="match status" value="1"/>
</dbReference>
<dbReference type="Proteomes" id="UP001525857">
    <property type="component" value="Unassembled WGS sequence"/>
</dbReference>
<evidence type="ECO:0000256" key="6">
    <source>
        <dbReference type="ARBA" id="ARBA00022679"/>
    </source>
</evidence>
<dbReference type="SUPFAM" id="SSF51161">
    <property type="entry name" value="Trimeric LpxA-like enzymes"/>
    <property type="match status" value="1"/>
</dbReference>
<dbReference type="InterPro" id="IPR011004">
    <property type="entry name" value="Trimer_LpxA-like_sf"/>
</dbReference>
<accession>A0ABT2NX01</accession>
<proteinExistence type="inferred from homology"/>
<comment type="catalytic activity">
    <reaction evidence="10 11">
        <text>L-serine + acetyl-CoA = O-acetyl-L-serine + CoA</text>
        <dbReference type="Rhea" id="RHEA:24560"/>
        <dbReference type="ChEBI" id="CHEBI:33384"/>
        <dbReference type="ChEBI" id="CHEBI:57287"/>
        <dbReference type="ChEBI" id="CHEBI:57288"/>
        <dbReference type="ChEBI" id="CHEBI:58340"/>
        <dbReference type="EC" id="2.3.1.30"/>
    </reaction>
</comment>
<dbReference type="PROSITE" id="PS00101">
    <property type="entry name" value="HEXAPEP_TRANSFERASES"/>
    <property type="match status" value="1"/>
</dbReference>
<evidence type="ECO:0000256" key="10">
    <source>
        <dbReference type="ARBA" id="ARBA00049486"/>
    </source>
</evidence>
<dbReference type="NCBIfam" id="NF041874">
    <property type="entry name" value="EPS_EpsC"/>
    <property type="match status" value="1"/>
</dbReference>
<evidence type="ECO:0000256" key="5">
    <source>
        <dbReference type="ARBA" id="ARBA00022605"/>
    </source>
</evidence>
<keyword evidence="7" id="KW-0677">Repeat</keyword>
<keyword evidence="6 11" id="KW-0808">Transferase</keyword>
<dbReference type="Pfam" id="PF00132">
    <property type="entry name" value="Hexapep"/>
    <property type="match status" value="1"/>
</dbReference>
<name>A0ABT2NX01_9LACO</name>
<dbReference type="EC" id="2.3.1.30" evidence="3 11"/>
<evidence type="ECO:0000256" key="4">
    <source>
        <dbReference type="ARBA" id="ARBA00018522"/>
    </source>
</evidence>
<evidence type="ECO:0000313" key="12">
    <source>
        <dbReference type="EMBL" id="MCT8389906.1"/>
    </source>
</evidence>
<dbReference type="InterPro" id="IPR045304">
    <property type="entry name" value="LbH_SAT"/>
</dbReference>
<dbReference type="InterPro" id="IPR005881">
    <property type="entry name" value="Ser_O-AcTrfase"/>
</dbReference>
<dbReference type="InterPro" id="IPR018357">
    <property type="entry name" value="Hexapep_transf_CS"/>
</dbReference>
<evidence type="ECO:0000256" key="7">
    <source>
        <dbReference type="ARBA" id="ARBA00022737"/>
    </source>
</evidence>
<dbReference type="RefSeq" id="WP_261657442.1">
    <property type="nucleotide sequence ID" value="NZ_QVOV01000008.1"/>
</dbReference>
<dbReference type="EMBL" id="QVOV01000008">
    <property type="protein sequence ID" value="MCT8389906.1"/>
    <property type="molecule type" value="Genomic_DNA"/>
</dbReference>
<keyword evidence="8" id="KW-0198">Cysteine biosynthesis</keyword>
<keyword evidence="13" id="KW-1185">Reference proteome</keyword>
<dbReference type="Gene3D" id="1.10.3130.10">
    <property type="entry name" value="serine acetyltransferase, domain 1"/>
    <property type="match status" value="1"/>
</dbReference>
<dbReference type="PIRSF" id="PIRSF000441">
    <property type="entry name" value="CysE"/>
    <property type="match status" value="1"/>
</dbReference>
<evidence type="ECO:0000256" key="2">
    <source>
        <dbReference type="ARBA" id="ARBA00007274"/>
    </source>
</evidence>
<dbReference type="InterPro" id="IPR001451">
    <property type="entry name" value="Hexapep"/>
</dbReference>
<keyword evidence="5" id="KW-0028">Amino-acid biosynthesis</keyword>
<organism evidence="12 13">
    <name type="scientific">Leuconostoc holzapfelii</name>
    <dbReference type="NCBI Taxonomy" id="434464"/>
    <lineage>
        <taxon>Bacteria</taxon>
        <taxon>Bacillati</taxon>
        <taxon>Bacillota</taxon>
        <taxon>Bacilli</taxon>
        <taxon>Lactobacillales</taxon>
        <taxon>Lactobacillaceae</taxon>
        <taxon>Leuconostoc</taxon>
    </lineage>
</organism>
<dbReference type="PANTHER" id="PTHR42811">
    <property type="entry name" value="SERINE ACETYLTRANSFERASE"/>
    <property type="match status" value="1"/>
</dbReference>
<evidence type="ECO:0000256" key="9">
    <source>
        <dbReference type="ARBA" id="ARBA00023315"/>
    </source>
</evidence>
<comment type="caution">
    <text evidence="12">The sequence shown here is derived from an EMBL/GenBank/DDBJ whole genome shotgun (WGS) entry which is preliminary data.</text>
</comment>
<evidence type="ECO:0000256" key="8">
    <source>
        <dbReference type="ARBA" id="ARBA00023192"/>
    </source>
</evidence>
<comment type="similarity">
    <text evidence="2 11">Belongs to the transferase hexapeptide repeat family.</text>
</comment>
<gene>
    <name evidence="12" type="ORF">D0501_07480</name>
</gene>
<reference evidence="12 13" key="1">
    <citation type="submission" date="2018-08" db="EMBL/GenBank/DDBJ databases">
        <title>Draft genome sequences of Leuconostoc spp. and Weissella spp. with biocontrol potential.</title>
        <authorList>
            <person name="Lo R."/>
            <person name="Ho V.T.T."/>
            <person name="Turner M.S."/>
        </authorList>
    </citation>
    <scope>NUCLEOTIDE SEQUENCE [LARGE SCALE GENOMIC DNA]</scope>
    <source>
        <strain evidence="12 13">733</strain>
    </source>
</reference>
<evidence type="ECO:0000256" key="1">
    <source>
        <dbReference type="ARBA" id="ARBA00004876"/>
    </source>
</evidence>
<comment type="pathway">
    <text evidence="1">Amino-acid biosynthesis; L-cysteine biosynthesis; L-cysteine from L-serine: step 1/2.</text>
</comment>
<sequence>MLATAQSILKRDPAARTLSMVVLTYPGLHALGCYRVAHWFHVHHHYLLAAVITRWSAHRTAIYIDPGAEIGRNLFIDHGFGVVIGATAIIDDDVTILHGVTLGARHEVGHHRHPHIKSHAFVGAHAQLLGNITIGEYAKIGANAVVLNNIPDHFTAAGNPARIVQSKHVRQ</sequence>